<dbReference type="VEuPathDB" id="AmoebaDB:NF0033500"/>
<dbReference type="VEuPathDB" id="AmoebaDB:FDP41_008409"/>
<dbReference type="AlphaFoldDB" id="A0A6A5BEH2"/>
<evidence type="ECO:0000313" key="3">
    <source>
        <dbReference type="Proteomes" id="UP000444721"/>
    </source>
</evidence>
<protein>
    <submittedName>
        <fullName evidence="2">Uncharacterized protein</fullName>
    </submittedName>
</protein>
<dbReference type="Proteomes" id="UP000444721">
    <property type="component" value="Unassembled WGS sequence"/>
</dbReference>
<dbReference type="OrthoDB" id="10402891at2759"/>
<keyword evidence="1" id="KW-0732">Signal</keyword>
<gene>
    <name evidence="2" type="ORF">FDP41_008409</name>
</gene>
<accession>A0A6A5BEH2</accession>
<evidence type="ECO:0000313" key="2">
    <source>
        <dbReference type="EMBL" id="KAF0973202.1"/>
    </source>
</evidence>
<dbReference type="RefSeq" id="XP_044557915.1">
    <property type="nucleotide sequence ID" value="XM_044712259.1"/>
</dbReference>
<reference evidence="2 3" key="1">
    <citation type="journal article" date="2019" name="Sci. Rep.">
        <title>Nanopore sequencing improves the draft genome of the human pathogenic amoeba Naegleria fowleri.</title>
        <authorList>
            <person name="Liechti N."/>
            <person name="Schurch N."/>
            <person name="Bruggmann R."/>
            <person name="Wittwer M."/>
        </authorList>
    </citation>
    <scope>NUCLEOTIDE SEQUENCE [LARGE SCALE GENOMIC DNA]</scope>
    <source>
        <strain evidence="2 3">ATCC 30894</strain>
    </source>
</reference>
<keyword evidence="3" id="KW-1185">Reference proteome</keyword>
<organism evidence="2 3">
    <name type="scientific">Naegleria fowleri</name>
    <name type="common">Brain eating amoeba</name>
    <dbReference type="NCBI Taxonomy" id="5763"/>
    <lineage>
        <taxon>Eukaryota</taxon>
        <taxon>Discoba</taxon>
        <taxon>Heterolobosea</taxon>
        <taxon>Tetramitia</taxon>
        <taxon>Eutetramitia</taxon>
        <taxon>Vahlkampfiidae</taxon>
        <taxon>Naegleria</taxon>
    </lineage>
</organism>
<feature type="chain" id="PRO_5025615913" evidence="1">
    <location>
        <begin position="22"/>
        <end position="142"/>
    </location>
</feature>
<sequence length="142" mass="16373">MQENSYLLTSLLSWIANSVFSMLTQRNNQNDTNQFKSVHFTENTDIKPLIQMFDHHHKTKNLHTGVKMKQLTAVNHDSELQNKHHPISKQQFKYSGNMGIIMMKGHNNPVGDSIDSEEYSLPFLHEQANVLNTIIKNRDGNL</sequence>
<dbReference type="GeneID" id="68115627"/>
<feature type="signal peptide" evidence="1">
    <location>
        <begin position="1"/>
        <end position="21"/>
    </location>
</feature>
<proteinExistence type="predicted"/>
<evidence type="ECO:0000256" key="1">
    <source>
        <dbReference type="SAM" id="SignalP"/>
    </source>
</evidence>
<dbReference type="EMBL" id="VFQX01000061">
    <property type="protein sequence ID" value="KAF0973202.1"/>
    <property type="molecule type" value="Genomic_DNA"/>
</dbReference>
<name>A0A6A5BEH2_NAEFO</name>
<comment type="caution">
    <text evidence="2">The sequence shown here is derived from an EMBL/GenBank/DDBJ whole genome shotgun (WGS) entry which is preliminary data.</text>
</comment>